<feature type="signal peptide" evidence="5">
    <location>
        <begin position="1"/>
        <end position="24"/>
    </location>
</feature>
<dbReference type="PANTHER" id="PTHR11309">
    <property type="entry name" value="FRIZZLED"/>
    <property type="match status" value="1"/>
</dbReference>
<evidence type="ECO:0000256" key="3">
    <source>
        <dbReference type="PROSITE-ProRule" id="PRU00090"/>
    </source>
</evidence>
<keyword evidence="4" id="KW-0812">Transmembrane</keyword>
<dbReference type="Proteomes" id="UP000694700">
    <property type="component" value="Unplaced"/>
</dbReference>
<evidence type="ECO:0000256" key="2">
    <source>
        <dbReference type="ARBA" id="ARBA00023157"/>
    </source>
</evidence>
<dbReference type="GO" id="GO:0060070">
    <property type="term" value="P:canonical Wnt signaling pathway"/>
    <property type="evidence" value="ECO:0007669"/>
    <property type="project" value="TreeGrafter"/>
</dbReference>
<dbReference type="GO" id="GO:0005886">
    <property type="term" value="C:plasma membrane"/>
    <property type="evidence" value="ECO:0007669"/>
    <property type="project" value="TreeGrafter"/>
</dbReference>
<keyword evidence="4" id="KW-0472">Membrane</keyword>
<feature type="disulfide bond" evidence="3">
    <location>
        <begin position="40"/>
        <end position="101"/>
    </location>
</feature>
<dbReference type="GO" id="GO:0042813">
    <property type="term" value="F:Wnt receptor activity"/>
    <property type="evidence" value="ECO:0007669"/>
    <property type="project" value="TreeGrafter"/>
</dbReference>
<dbReference type="InterPro" id="IPR020067">
    <property type="entry name" value="Frizzled_dom"/>
</dbReference>
<sequence>MQHCCGITRYFLLFLTLALQPSGGQYHGEKGISIPEHGFCQPISIPLCTDIAYNQTIMPNLLGHTNQEDAGLEVHQFYPLVKVQCSMDLKFFLCSMYAPVCTVLEQAIPPCRSLCERARQGCEALMNKFGFQWPERLRCENFPVIYVFMKIILLFLLDFLNLVRDLCICTVSLNKMIRFLTDSFYFTNGITVFSTKSLSFYIYI</sequence>
<evidence type="ECO:0000313" key="8">
    <source>
        <dbReference type="Proteomes" id="UP000694700"/>
    </source>
</evidence>
<proteinExistence type="predicted"/>
<evidence type="ECO:0000313" key="7">
    <source>
        <dbReference type="Ensembl" id="ENSCCRP00015018631.1"/>
    </source>
</evidence>
<dbReference type="SMART" id="SM00063">
    <property type="entry name" value="FRI"/>
    <property type="match status" value="1"/>
</dbReference>
<feature type="chain" id="PRO_5034070172" description="FZ domain-containing protein" evidence="5">
    <location>
        <begin position="25"/>
        <end position="204"/>
    </location>
</feature>
<dbReference type="AlphaFoldDB" id="A0A8C1T7G1"/>
<evidence type="ECO:0000256" key="4">
    <source>
        <dbReference type="SAM" id="Phobius"/>
    </source>
</evidence>
<feature type="transmembrane region" description="Helical" evidence="4">
    <location>
        <begin position="184"/>
        <end position="203"/>
    </location>
</feature>
<dbReference type="FunFam" id="1.10.2000.10:FF:000003">
    <property type="entry name" value="Frizzled class receptor 2"/>
    <property type="match status" value="1"/>
</dbReference>
<dbReference type="GO" id="GO:0017147">
    <property type="term" value="F:Wnt-protein binding"/>
    <property type="evidence" value="ECO:0007669"/>
    <property type="project" value="TreeGrafter"/>
</dbReference>
<dbReference type="Gene3D" id="1.10.2000.10">
    <property type="entry name" value="Frizzled cysteine-rich domain"/>
    <property type="match status" value="1"/>
</dbReference>
<dbReference type="Pfam" id="PF01392">
    <property type="entry name" value="Fz"/>
    <property type="match status" value="1"/>
</dbReference>
<keyword evidence="5" id="KW-0732">Signal</keyword>
<keyword evidence="4" id="KW-1133">Transmembrane helix</keyword>
<dbReference type="CDD" id="cd07458">
    <property type="entry name" value="CRD_FZ1_like"/>
    <property type="match status" value="1"/>
</dbReference>
<feature type="disulfide bond" evidence="3">
    <location>
        <begin position="48"/>
        <end position="94"/>
    </location>
</feature>
<keyword evidence="1" id="KW-0217">Developmental protein</keyword>
<dbReference type="GO" id="GO:0035567">
    <property type="term" value="P:non-canonical Wnt signaling pathway"/>
    <property type="evidence" value="ECO:0007669"/>
    <property type="project" value="TreeGrafter"/>
</dbReference>
<organism evidence="7 8">
    <name type="scientific">Cyprinus carpio</name>
    <name type="common">Common carp</name>
    <dbReference type="NCBI Taxonomy" id="7962"/>
    <lineage>
        <taxon>Eukaryota</taxon>
        <taxon>Metazoa</taxon>
        <taxon>Chordata</taxon>
        <taxon>Craniata</taxon>
        <taxon>Vertebrata</taxon>
        <taxon>Euteleostomi</taxon>
        <taxon>Actinopterygii</taxon>
        <taxon>Neopterygii</taxon>
        <taxon>Teleostei</taxon>
        <taxon>Ostariophysi</taxon>
        <taxon>Cypriniformes</taxon>
        <taxon>Cyprinidae</taxon>
        <taxon>Cyprininae</taxon>
        <taxon>Cyprinus</taxon>
    </lineage>
</organism>
<dbReference type="Ensembl" id="ENSCCRT00015019293.1">
    <property type="protein sequence ID" value="ENSCCRP00015018631.1"/>
    <property type="gene ID" value="ENSCCRG00015008095.1"/>
</dbReference>
<evidence type="ECO:0000256" key="5">
    <source>
        <dbReference type="SAM" id="SignalP"/>
    </source>
</evidence>
<keyword evidence="2 3" id="KW-1015">Disulfide bond</keyword>
<feature type="transmembrane region" description="Helical" evidence="4">
    <location>
        <begin position="144"/>
        <end position="163"/>
    </location>
</feature>
<dbReference type="SUPFAM" id="SSF63501">
    <property type="entry name" value="Frizzled cysteine-rich domain"/>
    <property type="match status" value="1"/>
</dbReference>
<evidence type="ECO:0000259" key="6">
    <source>
        <dbReference type="PROSITE" id="PS50038"/>
    </source>
</evidence>
<name>A0A8C1T7G1_CYPCA</name>
<dbReference type="PANTHER" id="PTHR11309:SF31">
    <property type="entry name" value="FRIZZLED-7"/>
    <property type="match status" value="1"/>
</dbReference>
<comment type="caution">
    <text evidence="3">Lacks conserved residue(s) required for the propagation of feature annotation.</text>
</comment>
<feature type="disulfide bond" evidence="3">
    <location>
        <begin position="115"/>
        <end position="139"/>
    </location>
</feature>
<accession>A0A8C1T7G1</accession>
<dbReference type="InterPro" id="IPR015526">
    <property type="entry name" value="Frizzled/SFRP"/>
</dbReference>
<protein>
    <recommendedName>
        <fullName evidence="6">FZ domain-containing protein</fullName>
    </recommendedName>
</protein>
<feature type="domain" description="FZ" evidence="6">
    <location>
        <begin position="35"/>
        <end position="170"/>
    </location>
</feature>
<reference evidence="7" key="1">
    <citation type="submission" date="2025-08" db="UniProtKB">
        <authorList>
            <consortium name="Ensembl"/>
        </authorList>
    </citation>
    <scope>IDENTIFICATION</scope>
</reference>
<dbReference type="PROSITE" id="PS50038">
    <property type="entry name" value="FZ"/>
    <property type="match status" value="1"/>
</dbReference>
<evidence type="ECO:0000256" key="1">
    <source>
        <dbReference type="ARBA" id="ARBA00022473"/>
    </source>
</evidence>
<dbReference type="InterPro" id="IPR036790">
    <property type="entry name" value="Frizzled_dom_sf"/>
</dbReference>